<keyword evidence="2" id="KW-0732">Signal</keyword>
<feature type="signal peptide" evidence="2">
    <location>
        <begin position="1"/>
        <end position="20"/>
    </location>
</feature>
<dbReference type="EMBL" id="VTOX01000011">
    <property type="protein sequence ID" value="NKE68656.1"/>
    <property type="molecule type" value="Genomic_DNA"/>
</dbReference>
<dbReference type="RefSeq" id="WP_168109780.1">
    <property type="nucleotide sequence ID" value="NZ_VTOX01000011.1"/>
</dbReference>
<reference evidence="3 4" key="1">
    <citation type="journal article" date="2020" name="Nature">
        <title>Bacterial chemolithoautotrophy via manganese oxidation.</title>
        <authorList>
            <person name="Yu H."/>
            <person name="Leadbetter J.R."/>
        </authorList>
    </citation>
    <scope>NUCLEOTIDE SEQUENCE [LARGE SCALE GENOMIC DNA]</scope>
    <source>
        <strain evidence="3 4">RBP-1</strain>
    </source>
</reference>
<protein>
    <submittedName>
        <fullName evidence="3">Uncharacterized protein</fullName>
    </submittedName>
</protein>
<evidence type="ECO:0000256" key="2">
    <source>
        <dbReference type="SAM" id="SignalP"/>
    </source>
</evidence>
<feature type="chain" id="PRO_5031485639" evidence="2">
    <location>
        <begin position="21"/>
        <end position="178"/>
    </location>
</feature>
<gene>
    <name evidence="3" type="ORF">RAMLITH_22805</name>
</gene>
<organism evidence="3 4">
    <name type="scientific">Ramlibacter lithotrophicus</name>
    <dbReference type="NCBI Taxonomy" id="2606681"/>
    <lineage>
        <taxon>Bacteria</taxon>
        <taxon>Pseudomonadati</taxon>
        <taxon>Pseudomonadota</taxon>
        <taxon>Betaproteobacteria</taxon>
        <taxon>Burkholderiales</taxon>
        <taxon>Comamonadaceae</taxon>
        <taxon>Ramlibacter</taxon>
    </lineage>
</organism>
<evidence type="ECO:0000313" key="4">
    <source>
        <dbReference type="Proteomes" id="UP000521868"/>
    </source>
</evidence>
<evidence type="ECO:0000313" key="3">
    <source>
        <dbReference type="EMBL" id="NKE68656.1"/>
    </source>
</evidence>
<keyword evidence="1" id="KW-0472">Membrane</keyword>
<keyword evidence="4" id="KW-1185">Reference proteome</keyword>
<keyword evidence="1" id="KW-1133">Transmembrane helix</keyword>
<comment type="caution">
    <text evidence="3">The sequence shown here is derived from an EMBL/GenBank/DDBJ whole genome shotgun (WGS) entry which is preliminary data.</text>
</comment>
<proteinExistence type="predicted"/>
<dbReference type="AlphaFoldDB" id="A0A7X6DK45"/>
<dbReference type="Proteomes" id="UP000521868">
    <property type="component" value="Unassembled WGS sequence"/>
</dbReference>
<keyword evidence="1" id="KW-0812">Transmembrane</keyword>
<evidence type="ECO:0000256" key="1">
    <source>
        <dbReference type="SAM" id="Phobius"/>
    </source>
</evidence>
<feature type="transmembrane region" description="Helical" evidence="1">
    <location>
        <begin position="147"/>
        <end position="165"/>
    </location>
</feature>
<accession>A0A7X6DK45</accession>
<sequence>MKPILFTLALWVSLAGPAWAADEHGHDHDAPAAATGAALPRFSAVSEAFELVGVVNGKQLAIYLDRFEDNSPVPEAKLELEVGGKKLPVSVHAPGEYEATLPEELKPGVTPVTVSLEVKGETDILAGEIDIHEEEHAEGDAAGGLRYAGWAAAALLGLGVATVIARKRASRRALGGSA</sequence>
<name>A0A7X6DK45_9BURK</name>